<keyword evidence="2" id="KW-0472">Membrane</keyword>
<evidence type="ECO:0000256" key="2">
    <source>
        <dbReference type="SAM" id="Phobius"/>
    </source>
</evidence>
<reference evidence="3 4" key="1">
    <citation type="submission" date="2020-03" db="EMBL/GenBank/DDBJ databases">
        <title>Two novel Motilibacter sp.</title>
        <authorList>
            <person name="Liu S."/>
        </authorList>
    </citation>
    <scope>NUCLEOTIDE SEQUENCE [LARGE SCALE GENOMIC DNA]</scope>
    <source>
        <strain evidence="3 4">E257</strain>
    </source>
</reference>
<comment type="caution">
    <text evidence="3">The sequence shown here is derived from an EMBL/GenBank/DDBJ whole genome shotgun (WGS) entry which is preliminary data.</text>
</comment>
<accession>A0ABX0GRV9</accession>
<feature type="region of interest" description="Disordered" evidence="1">
    <location>
        <begin position="69"/>
        <end position="104"/>
    </location>
</feature>
<dbReference type="EMBL" id="JAANNP010000002">
    <property type="protein sequence ID" value="NHC13225.1"/>
    <property type="molecule type" value="Genomic_DNA"/>
</dbReference>
<dbReference type="Proteomes" id="UP000800981">
    <property type="component" value="Unassembled WGS sequence"/>
</dbReference>
<keyword evidence="4" id="KW-1185">Reference proteome</keyword>
<organism evidence="3 4">
    <name type="scientific">Motilibacter deserti</name>
    <dbReference type="NCBI Taxonomy" id="2714956"/>
    <lineage>
        <taxon>Bacteria</taxon>
        <taxon>Bacillati</taxon>
        <taxon>Actinomycetota</taxon>
        <taxon>Actinomycetes</taxon>
        <taxon>Motilibacterales</taxon>
        <taxon>Motilibacteraceae</taxon>
        <taxon>Motilibacter</taxon>
    </lineage>
</organism>
<keyword evidence="2" id="KW-1133">Transmembrane helix</keyword>
<sequence>MRTEDQLREELRDLTPAFGLGATAEEIVVRGHRRRARKSASAVAAAVAVAAVVGVGAVRLGSLGDAAEAPAPGAAPAAPGGAEEAGPALSVTSGGQPLGEVVRTGEPLGAGERVLYVTPVDEPQLPDIEFGLQEGVLDAATGRITPGTFTNEFDGRADAPGFHAGQLVAEGSTWRLFGYYVGDAARVSVTVDGSPVEGRTARWSEDPSVVLWWASGPSGGAHPEVEGLTAYAADGEQLPAGHNEVGAG</sequence>
<name>A0ABX0GRV9_9ACTN</name>
<keyword evidence="2" id="KW-0812">Transmembrane</keyword>
<feature type="transmembrane region" description="Helical" evidence="2">
    <location>
        <begin position="40"/>
        <end position="60"/>
    </location>
</feature>
<protein>
    <submittedName>
        <fullName evidence="3">Uncharacterized protein</fullName>
    </submittedName>
</protein>
<evidence type="ECO:0000256" key="1">
    <source>
        <dbReference type="SAM" id="MobiDB-lite"/>
    </source>
</evidence>
<evidence type="ECO:0000313" key="3">
    <source>
        <dbReference type="EMBL" id="NHC13225.1"/>
    </source>
</evidence>
<gene>
    <name evidence="3" type="ORF">G9H71_05445</name>
</gene>
<proteinExistence type="predicted"/>
<evidence type="ECO:0000313" key="4">
    <source>
        <dbReference type="Proteomes" id="UP000800981"/>
    </source>
</evidence>
<feature type="compositionally biased region" description="Low complexity" evidence="1">
    <location>
        <begin position="69"/>
        <end position="88"/>
    </location>
</feature>
<dbReference type="RefSeq" id="WP_166279323.1">
    <property type="nucleotide sequence ID" value="NZ_JAANNP010000002.1"/>
</dbReference>